<dbReference type="Pfam" id="PF01476">
    <property type="entry name" value="LysM"/>
    <property type="match status" value="2"/>
</dbReference>
<protein>
    <recommendedName>
        <fullName evidence="2">LysM domain-containing protein</fullName>
    </recommendedName>
</protein>
<comment type="caution">
    <text evidence="3">The sequence shown here is derived from an EMBL/GenBank/DDBJ whole genome shotgun (WGS) entry which is preliminary data.</text>
</comment>
<reference evidence="4" key="1">
    <citation type="submission" date="2017-09" db="EMBL/GenBank/DDBJ databases">
        <title>Depth-based differentiation of microbial function through sediment-hosted aquifers and enrichment of novel symbionts in the deep terrestrial subsurface.</title>
        <authorList>
            <person name="Probst A.J."/>
            <person name="Ladd B."/>
            <person name="Jarett J.K."/>
            <person name="Geller-Mcgrath D.E."/>
            <person name="Sieber C.M.K."/>
            <person name="Emerson J.B."/>
            <person name="Anantharaman K."/>
            <person name="Thomas B.C."/>
            <person name="Malmstrom R."/>
            <person name="Stieglmeier M."/>
            <person name="Klingl A."/>
            <person name="Woyke T."/>
            <person name="Ryan C.M."/>
            <person name="Banfield J.F."/>
        </authorList>
    </citation>
    <scope>NUCLEOTIDE SEQUENCE [LARGE SCALE GENOMIC DNA]</scope>
</reference>
<evidence type="ECO:0000256" key="1">
    <source>
        <dbReference type="SAM" id="Phobius"/>
    </source>
</evidence>
<sequence>MNKQAKKALLFLLSIVMFFKRVLVGFFYLVGKGFSRVNGTYEKTIGPTLYQWFYTLQKQVRWMSMLKTSGMLGFFGRRSVLQIVLFLTLCIIMVPQTKLYTAERATQPGQNTLLYRLVGPGEQDFSLDELTVEQAVPVFEETDRNWRDGAISADQQNSANQLPPELDDIAAISVGGTAVTKPTILPGNQLPIQQESAASQSANRKSVIEYMVDSGDTIGVIAEAFHISQATILWANDLTARSYIRPGDTLKILPTDGLIHTVARGDTVSSLANTYDTESSKIIAFNNLQKDGSDIIIGENLIIPDGTKPVPKSTYTVPDSRPYTPLTNVAAPPPSISAPAGSGYLWPLGAHVITQYYGFQHTGLDISGGGTGTPIYAARGGTVKTSQCGYNGGYGCYVILDHGDGVNTLYGHASQLYVSAGETVTQGQTIAAMGNTGRSTGPHLHFEVRVNGVRTNPLKYIRY</sequence>
<dbReference type="Gene3D" id="3.10.350.10">
    <property type="entry name" value="LysM domain"/>
    <property type="match status" value="2"/>
</dbReference>
<keyword evidence="1" id="KW-0472">Membrane</keyword>
<feature type="transmembrane region" description="Helical" evidence="1">
    <location>
        <begin position="9"/>
        <end position="30"/>
    </location>
</feature>
<dbReference type="InterPro" id="IPR050570">
    <property type="entry name" value="Cell_wall_metabolism_enzyme"/>
</dbReference>
<accession>A0A2M8F9T7</accession>
<dbReference type="GO" id="GO:0004222">
    <property type="term" value="F:metalloendopeptidase activity"/>
    <property type="evidence" value="ECO:0007669"/>
    <property type="project" value="TreeGrafter"/>
</dbReference>
<dbReference type="AlphaFoldDB" id="A0A2M8F9T7"/>
<dbReference type="CDD" id="cd12797">
    <property type="entry name" value="M23_peptidase"/>
    <property type="match status" value="1"/>
</dbReference>
<keyword evidence="1" id="KW-0812">Transmembrane</keyword>
<dbReference type="EMBL" id="PFRH01000090">
    <property type="protein sequence ID" value="PJC52466.1"/>
    <property type="molecule type" value="Genomic_DNA"/>
</dbReference>
<dbReference type="PANTHER" id="PTHR21666">
    <property type="entry name" value="PEPTIDASE-RELATED"/>
    <property type="match status" value="1"/>
</dbReference>
<dbReference type="InterPro" id="IPR036779">
    <property type="entry name" value="LysM_dom_sf"/>
</dbReference>
<feature type="domain" description="LysM" evidence="2">
    <location>
        <begin position="208"/>
        <end position="252"/>
    </location>
</feature>
<name>A0A2M8F9T7_9BACT</name>
<dbReference type="PROSITE" id="PS51782">
    <property type="entry name" value="LYSM"/>
    <property type="match status" value="2"/>
</dbReference>
<dbReference type="InterPro" id="IPR011055">
    <property type="entry name" value="Dup_hybrid_motif"/>
</dbReference>
<feature type="domain" description="LysM" evidence="2">
    <location>
        <begin position="258"/>
        <end position="303"/>
    </location>
</feature>
<gene>
    <name evidence="3" type="ORF">CO030_02690</name>
</gene>
<evidence type="ECO:0000259" key="2">
    <source>
        <dbReference type="PROSITE" id="PS51782"/>
    </source>
</evidence>
<dbReference type="InterPro" id="IPR018392">
    <property type="entry name" value="LysM"/>
</dbReference>
<dbReference type="SUPFAM" id="SSF51261">
    <property type="entry name" value="Duplicated hybrid motif"/>
    <property type="match status" value="1"/>
</dbReference>
<organism evidence="3 4">
    <name type="scientific">Candidatus Magasanikbacteria bacterium CG_4_9_14_0_2_um_filter_42_11</name>
    <dbReference type="NCBI Taxonomy" id="1974643"/>
    <lineage>
        <taxon>Bacteria</taxon>
        <taxon>Candidatus Magasanikiibacteriota</taxon>
    </lineage>
</organism>
<dbReference type="CDD" id="cd00118">
    <property type="entry name" value="LysM"/>
    <property type="match status" value="2"/>
</dbReference>
<dbReference type="PANTHER" id="PTHR21666:SF270">
    <property type="entry name" value="MUREIN HYDROLASE ACTIVATOR ENVC"/>
    <property type="match status" value="1"/>
</dbReference>
<proteinExistence type="predicted"/>
<dbReference type="Proteomes" id="UP000231456">
    <property type="component" value="Unassembled WGS sequence"/>
</dbReference>
<dbReference type="SMART" id="SM00257">
    <property type="entry name" value="LysM"/>
    <property type="match status" value="2"/>
</dbReference>
<dbReference type="InterPro" id="IPR016047">
    <property type="entry name" value="M23ase_b-sheet_dom"/>
</dbReference>
<keyword evidence="1" id="KW-1133">Transmembrane helix</keyword>
<evidence type="ECO:0000313" key="4">
    <source>
        <dbReference type="Proteomes" id="UP000231456"/>
    </source>
</evidence>
<evidence type="ECO:0000313" key="3">
    <source>
        <dbReference type="EMBL" id="PJC52466.1"/>
    </source>
</evidence>
<dbReference type="Pfam" id="PF01551">
    <property type="entry name" value="Peptidase_M23"/>
    <property type="match status" value="1"/>
</dbReference>
<dbReference type="Gene3D" id="2.70.70.10">
    <property type="entry name" value="Glucose Permease (Domain IIA)"/>
    <property type="match status" value="1"/>
</dbReference>